<accession>A0ABR4B419</accession>
<dbReference type="EMBL" id="JBHFEH010000026">
    <property type="protein sequence ID" value="KAL2052584.1"/>
    <property type="molecule type" value="Genomic_DNA"/>
</dbReference>
<evidence type="ECO:0000313" key="2">
    <source>
        <dbReference type="Proteomes" id="UP001590951"/>
    </source>
</evidence>
<name>A0ABR4B419_9LECA</name>
<evidence type="ECO:0000313" key="1">
    <source>
        <dbReference type="EMBL" id="KAL2052584.1"/>
    </source>
</evidence>
<proteinExistence type="predicted"/>
<dbReference type="Proteomes" id="UP001590951">
    <property type="component" value="Unassembled WGS sequence"/>
</dbReference>
<keyword evidence="2" id="KW-1185">Reference proteome</keyword>
<protein>
    <submittedName>
        <fullName evidence="1">Uncharacterized protein</fullName>
    </submittedName>
</protein>
<reference evidence="1 2" key="1">
    <citation type="submission" date="2024-09" db="EMBL/GenBank/DDBJ databases">
        <title>Rethinking Asexuality: The Enigmatic Case of Functional Sexual Genes in Lepraria (Stereocaulaceae).</title>
        <authorList>
            <person name="Doellman M."/>
            <person name="Sun Y."/>
            <person name="Barcenas-Pena A."/>
            <person name="Lumbsch H.T."/>
            <person name="Grewe F."/>
        </authorList>
    </citation>
    <scope>NUCLEOTIDE SEQUENCE [LARGE SCALE GENOMIC DNA]</scope>
    <source>
        <strain evidence="1 2">Grewe 0041</strain>
    </source>
</reference>
<organism evidence="1 2">
    <name type="scientific">Lepraria finkii</name>
    <dbReference type="NCBI Taxonomy" id="1340010"/>
    <lineage>
        <taxon>Eukaryota</taxon>
        <taxon>Fungi</taxon>
        <taxon>Dikarya</taxon>
        <taxon>Ascomycota</taxon>
        <taxon>Pezizomycotina</taxon>
        <taxon>Lecanoromycetes</taxon>
        <taxon>OSLEUM clade</taxon>
        <taxon>Lecanoromycetidae</taxon>
        <taxon>Lecanorales</taxon>
        <taxon>Lecanorineae</taxon>
        <taxon>Stereocaulaceae</taxon>
        <taxon>Lepraria</taxon>
    </lineage>
</organism>
<gene>
    <name evidence="1" type="ORF">ABVK25_007144</name>
</gene>
<sequence>MHLKFGAFLLHRHNELRVGNVMVQTNPDPETEICEMEPLEDNSSQGSPSPCSFYMDAARYFKVFEYKEGPDMALPGEEFLEEFGLFLHIHQLGDVIGLSTLLPGEEQWAETVLADGQGTVARRIPRRQASPGVVTE</sequence>
<comment type="caution">
    <text evidence="1">The sequence shown here is derived from an EMBL/GenBank/DDBJ whole genome shotgun (WGS) entry which is preliminary data.</text>
</comment>